<reference evidence="2 3" key="1">
    <citation type="submission" date="2017-05" db="EMBL/GenBank/DDBJ databases">
        <title>Complete and WGS of Bordetella genogroups.</title>
        <authorList>
            <person name="Spilker T."/>
            <person name="LiPuma J."/>
        </authorList>
    </citation>
    <scope>NUCLEOTIDE SEQUENCE [LARGE SCALE GENOMIC DNA]</scope>
    <source>
        <strain evidence="2 3">AU19157</strain>
    </source>
</reference>
<feature type="domain" description="AB hydrolase-1" evidence="1">
    <location>
        <begin position="23"/>
        <end position="244"/>
    </location>
</feature>
<dbReference type="InterPro" id="IPR029058">
    <property type="entry name" value="AB_hydrolase_fold"/>
</dbReference>
<dbReference type="PANTHER" id="PTHR43433:SF5">
    <property type="entry name" value="AB HYDROLASE-1 DOMAIN-CONTAINING PROTEIN"/>
    <property type="match status" value="1"/>
</dbReference>
<dbReference type="STRING" id="1416806.CAL12_27595"/>
<protein>
    <recommendedName>
        <fullName evidence="1">AB hydrolase-1 domain-containing protein</fullName>
    </recommendedName>
</protein>
<dbReference type="AlphaFoldDB" id="A0A1W6YTH3"/>
<dbReference type="Pfam" id="PF00561">
    <property type="entry name" value="Abhydrolase_1"/>
    <property type="match status" value="1"/>
</dbReference>
<keyword evidence="3" id="KW-1185">Reference proteome</keyword>
<dbReference type="Gene3D" id="3.40.50.1820">
    <property type="entry name" value="alpha/beta hydrolase"/>
    <property type="match status" value="1"/>
</dbReference>
<dbReference type="KEGG" id="bgv:CAL12_27595"/>
<dbReference type="RefSeq" id="WP_086067526.1">
    <property type="nucleotide sequence ID" value="NZ_CP021108.1"/>
</dbReference>
<evidence type="ECO:0000259" key="1">
    <source>
        <dbReference type="Pfam" id="PF00561"/>
    </source>
</evidence>
<proteinExistence type="predicted"/>
<name>A0A1W6YTH3_9BORD</name>
<organism evidence="2 3">
    <name type="scientific">Bordetella genomosp. 8</name>
    <dbReference type="NCBI Taxonomy" id="1416806"/>
    <lineage>
        <taxon>Bacteria</taxon>
        <taxon>Pseudomonadati</taxon>
        <taxon>Pseudomonadota</taxon>
        <taxon>Betaproteobacteria</taxon>
        <taxon>Burkholderiales</taxon>
        <taxon>Alcaligenaceae</taxon>
        <taxon>Bordetella</taxon>
    </lineage>
</organism>
<accession>A0A1W6YTH3</accession>
<dbReference type="PANTHER" id="PTHR43433">
    <property type="entry name" value="HYDROLASE, ALPHA/BETA FOLD FAMILY PROTEIN"/>
    <property type="match status" value="1"/>
</dbReference>
<dbReference type="PRINTS" id="PR00111">
    <property type="entry name" value="ABHYDROLASE"/>
</dbReference>
<dbReference type="OrthoDB" id="5521505at2"/>
<dbReference type="SUPFAM" id="SSF53474">
    <property type="entry name" value="alpha/beta-Hydrolases"/>
    <property type="match status" value="1"/>
</dbReference>
<evidence type="ECO:0000313" key="2">
    <source>
        <dbReference type="EMBL" id="ARP84209.1"/>
    </source>
</evidence>
<dbReference type="InterPro" id="IPR050471">
    <property type="entry name" value="AB_hydrolase"/>
</dbReference>
<sequence length="266" mass="29155">MPHIQANGISHAYDLHGPADGAPLVLIAGMGGTGSYWQPQLDAFSAGRRVLVYDQRGTGGTERVPVRDIHQLADDLLALMDGLDIASADLVGHSTGGAIAQVIAARQPERVSRLVIYASIHRADAYRRRVFGLRKKILQELGPEVYAQATSLLFYPPEYVAEHDLALRAVEQRSATSEISAPEIMFSRIDSILAFDFAAELKKIRARTLVCCAEDDMLTPAYFSREIAAAIPGARLRLKNRGGHAWSRSDVADFNRMVLDFLELAD</sequence>
<gene>
    <name evidence="2" type="ORF">CAL12_27595</name>
</gene>
<dbReference type="Proteomes" id="UP000194151">
    <property type="component" value="Chromosome"/>
</dbReference>
<dbReference type="InterPro" id="IPR000073">
    <property type="entry name" value="AB_hydrolase_1"/>
</dbReference>
<dbReference type="EMBL" id="CP021108">
    <property type="protein sequence ID" value="ARP84209.1"/>
    <property type="molecule type" value="Genomic_DNA"/>
</dbReference>
<evidence type="ECO:0000313" key="3">
    <source>
        <dbReference type="Proteomes" id="UP000194151"/>
    </source>
</evidence>